<feature type="domain" description="MOSC" evidence="1">
    <location>
        <begin position="30"/>
        <end position="164"/>
    </location>
</feature>
<dbReference type="PANTHER" id="PTHR30212">
    <property type="entry name" value="PROTEIN YIIM"/>
    <property type="match status" value="1"/>
</dbReference>
<dbReference type="AlphaFoldDB" id="A0A143QLR6"/>
<dbReference type="OrthoDB" id="9786134at2"/>
<dbReference type="PATRIC" id="fig|1653479.3.peg.2602"/>
<proteinExistence type="predicted"/>
<dbReference type="InterPro" id="IPR052353">
    <property type="entry name" value="Benzoxazolinone_Detox_Enz"/>
</dbReference>
<dbReference type="RefSeq" id="WP_027495852.1">
    <property type="nucleotide sequence ID" value="NZ_CP015220.1"/>
</dbReference>
<name>A0A143QLR6_RHOFA</name>
<dbReference type="InterPro" id="IPR005302">
    <property type="entry name" value="MoCF_Sase_C"/>
</dbReference>
<dbReference type="SUPFAM" id="SSF50800">
    <property type="entry name" value="PK beta-barrel domain-like"/>
    <property type="match status" value="1"/>
</dbReference>
<evidence type="ECO:0000313" key="3">
    <source>
        <dbReference type="Proteomes" id="UP000076038"/>
    </source>
</evidence>
<evidence type="ECO:0000313" key="2">
    <source>
        <dbReference type="EMBL" id="AMY23869.1"/>
    </source>
</evidence>
<dbReference type="Proteomes" id="UP000076038">
    <property type="component" value="Chromosome"/>
</dbReference>
<reference evidence="2 3" key="1">
    <citation type="journal article" date="2016" name="Genome Announc.">
        <title>Complete Genome and Plasmid Sequences for Rhodococcus fascians D188 and Draft Sequences for Rhodococcus Isolates PBTS 1 and PBTS 2.</title>
        <authorList>
            <person name="Stamler R.A."/>
            <person name="Vereecke D."/>
            <person name="Zhang Y."/>
            <person name="Schilkey F."/>
            <person name="Devitt N."/>
            <person name="Randall J.J."/>
        </authorList>
    </citation>
    <scope>NUCLEOTIDE SEQUENCE [LARGE SCALE GENOMIC DNA]</scope>
    <source>
        <strain evidence="2 3">PBTS2</strain>
    </source>
</reference>
<dbReference type="PANTHER" id="PTHR30212:SF2">
    <property type="entry name" value="PROTEIN YIIM"/>
    <property type="match status" value="1"/>
</dbReference>
<sequence>MTGTVSAVCVVHADVPFGRRGVVDSGIDKRPVHGPVDVHELGIGGDHCSDTKFHGGLDQAVYAYDEAEARYWADQLGAPVEPGRFGENLRTSGVPVTDAVIGTRWRIGTVTLEATIARKPCGTFARWMGEPGWVRRFTAQGDVGAYFRVLEPGVFAAGDSVTVESVPRHAVTVRMLFEGRDAAAMQTLLDEPGLAPKVYRDAAAALKSSRRP</sequence>
<dbReference type="GO" id="GO:0003824">
    <property type="term" value="F:catalytic activity"/>
    <property type="evidence" value="ECO:0007669"/>
    <property type="project" value="InterPro"/>
</dbReference>
<dbReference type="PROSITE" id="PS51340">
    <property type="entry name" value="MOSC"/>
    <property type="match status" value="1"/>
</dbReference>
<dbReference type="InterPro" id="IPR011037">
    <property type="entry name" value="Pyrv_Knase-like_insert_dom_sf"/>
</dbReference>
<dbReference type="KEGG" id="rhs:A3Q41_02570"/>
<protein>
    <recommendedName>
        <fullName evidence="1">MOSC domain-containing protein</fullName>
    </recommendedName>
</protein>
<evidence type="ECO:0000259" key="1">
    <source>
        <dbReference type="PROSITE" id="PS51340"/>
    </source>
</evidence>
<reference evidence="3" key="2">
    <citation type="submission" date="2016-04" db="EMBL/GenBank/DDBJ databases">
        <title>Complete Genome and Plasmid Sequences for Rhodococcus fascians D188 and Draft Sequences for Rhodococcus spp. Isolates PBTS 1 and PBTS 2.</title>
        <authorList>
            <person name="Stamer R."/>
            <person name="Vereecke D."/>
            <person name="Zhang Y."/>
            <person name="Schilkey F."/>
            <person name="Devitt N."/>
            <person name="Randall J."/>
        </authorList>
    </citation>
    <scope>NUCLEOTIDE SEQUENCE [LARGE SCALE GENOMIC DNA]</scope>
    <source>
        <strain evidence="3">PBTS2</strain>
    </source>
</reference>
<dbReference type="GO" id="GO:0030151">
    <property type="term" value="F:molybdenum ion binding"/>
    <property type="evidence" value="ECO:0007669"/>
    <property type="project" value="InterPro"/>
</dbReference>
<dbReference type="Pfam" id="PF03473">
    <property type="entry name" value="MOSC"/>
    <property type="match status" value="1"/>
</dbReference>
<dbReference type="EMBL" id="CP015220">
    <property type="protein sequence ID" value="AMY23869.1"/>
    <property type="molecule type" value="Genomic_DNA"/>
</dbReference>
<gene>
    <name evidence="2" type="ORF">A3Q41_02570</name>
</gene>
<keyword evidence="3" id="KW-1185">Reference proteome</keyword>
<accession>A0A143QLR6</accession>
<dbReference type="GO" id="GO:0030170">
    <property type="term" value="F:pyridoxal phosphate binding"/>
    <property type="evidence" value="ECO:0007669"/>
    <property type="project" value="InterPro"/>
</dbReference>
<organism evidence="2 3">
    <name type="scientific">Rhodococcoides fascians</name>
    <name type="common">Rhodococcus fascians</name>
    <dbReference type="NCBI Taxonomy" id="1828"/>
    <lineage>
        <taxon>Bacteria</taxon>
        <taxon>Bacillati</taxon>
        <taxon>Actinomycetota</taxon>
        <taxon>Actinomycetes</taxon>
        <taxon>Mycobacteriales</taxon>
        <taxon>Nocardiaceae</taxon>
        <taxon>Rhodococcoides</taxon>
    </lineage>
</organism>
<dbReference type="Gene3D" id="2.40.33.20">
    <property type="entry name" value="PK beta-barrel domain-like"/>
    <property type="match status" value="1"/>
</dbReference>